<protein>
    <recommendedName>
        <fullName evidence="3">Serine hydrolase</fullName>
    </recommendedName>
</protein>
<dbReference type="Proteomes" id="UP001500879">
    <property type="component" value="Unassembled WGS sequence"/>
</dbReference>
<dbReference type="Gene3D" id="3.40.710.10">
    <property type="entry name" value="DD-peptidase/beta-lactamase superfamily"/>
    <property type="match status" value="1"/>
</dbReference>
<gene>
    <name evidence="1" type="ORF">GCM10010357_19020</name>
</gene>
<evidence type="ECO:0000313" key="1">
    <source>
        <dbReference type="EMBL" id="GAA0398095.1"/>
    </source>
</evidence>
<dbReference type="EMBL" id="BAAABX010000019">
    <property type="protein sequence ID" value="GAA0398095.1"/>
    <property type="molecule type" value="Genomic_DNA"/>
</dbReference>
<sequence>MAIRTMNAPPAGPRVPTGVSAGVAVYDRDSGTFTERLAPDARFRSASVVKLLIALDLLWDREAVDVLPPDDRTRLAAMLASSDDDAAGHFWERNGGTGVITRMVSRLGLTGTSGPPPDFPGYWGFSAITAADAVRVWCHLLDEAPAALRDAVLDPLRRATRYGTDGFDQSFGIPSAFARPWAVKQGWSGFPAPARPKGAGRGGVDLDRPALHTTGTVGAGDRAVVAVLTLHPPGTAYAAGCARVTEIVRSLRVPGAGAM</sequence>
<proteinExistence type="predicted"/>
<evidence type="ECO:0008006" key="3">
    <source>
        <dbReference type="Google" id="ProtNLM"/>
    </source>
</evidence>
<dbReference type="SUPFAM" id="SSF56601">
    <property type="entry name" value="beta-lactamase/transpeptidase-like"/>
    <property type="match status" value="1"/>
</dbReference>
<reference evidence="2" key="1">
    <citation type="journal article" date="2019" name="Int. J. Syst. Evol. Microbiol.">
        <title>The Global Catalogue of Microorganisms (GCM) 10K type strain sequencing project: providing services to taxonomists for standard genome sequencing and annotation.</title>
        <authorList>
            <consortium name="The Broad Institute Genomics Platform"/>
            <consortium name="The Broad Institute Genome Sequencing Center for Infectious Disease"/>
            <person name="Wu L."/>
            <person name="Ma J."/>
        </authorList>
    </citation>
    <scope>NUCLEOTIDE SEQUENCE [LARGE SCALE GENOMIC DNA]</scope>
    <source>
        <strain evidence="2">JCM 4788</strain>
    </source>
</reference>
<dbReference type="RefSeq" id="WP_344022013.1">
    <property type="nucleotide sequence ID" value="NZ_BAAABX010000019.1"/>
</dbReference>
<evidence type="ECO:0000313" key="2">
    <source>
        <dbReference type="Proteomes" id="UP001500879"/>
    </source>
</evidence>
<accession>A0ABP3ICV1</accession>
<keyword evidence="2" id="KW-1185">Reference proteome</keyword>
<comment type="caution">
    <text evidence="1">The sequence shown here is derived from an EMBL/GenBank/DDBJ whole genome shotgun (WGS) entry which is preliminary data.</text>
</comment>
<name>A0ABP3ICV1_9ACTN</name>
<organism evidence="1 2">
    <name type="scientific">Streptomyces luteireticuli</name>
    <dbReference type="NCBI Taxonomy" id="173858"/>
    <lineage>
        <taxon>Bacteria</taxon>
        <taxon>Bacillati</taxon>
        <taxon>Actinomycetota</taxon>
        <taxon>Actinomycetes</taxon>
        <taxon>Kitasatosporales</taxon>
        <taxon>Streptomycetaceae</taxon>
        <taxon>Streptomyces</taxon>
    </lineage>
</organism>
<dbReference type="InterPro" id="IPR012338">
    <property type="entry name" value="Beta-lactam/transpept-like"/>
</dbReference>